<gene>
    <name evidence="1" type="ORF">DF183_16655</name>
</gene>
<evidence type="ECO:0000313" key="2">
    <source>
        <dbReference type="Proteomes" id="UP000245216"/>
    </source>
</evidence>
<sequence>MLKQKDIEGLPPELLAQLSKKAITQTENPILTSIRQREIASIDQIMIDIYRSTGQVKKRQAVSMELFKLAKAGLIARIPKRQGVYRIAARKEPDQ</sequence>
<dbReference type="RefSeq" id="WP_109089664.1">
    <property type="nucleotide sequence ID" value="NZ_QEXO01000004.1"/>
</dbReference>
<accession>A0A2U2BHD9</accession>
<name>A0A2U2BHD9_ALCFA</name>
<proteinExistence type="predicted"/>
<organism evidence="1 2">
    <name type="scientific">Alcaligenes faecalis</name>
    <dbReference type="NCBI Taxonomy" id="511"/>
    <lineage>
        <taxon>Bacteria</taxon>
        <taxon>Pseudomonadati</taxon>
        <taxon>Pseudomonadota</taxon>
        <taxon>Betaproteobacteria</taxon>
        <taxon>Burkholderiales</taxon>
        <taxon>Alcaligenaceae</taxon>
        <taxon>Alcaligenes</taxon>
    </lineage>
</organism>
<reference evidence="1 2" key="2">
    <citation type="submission" date="2018-05" db="EMBL/GenBank/DDBJ databases">
        <authorList>
            <person name="Lanie J.A."/>
            <person name="Ng W.-L."/>
            <person name="Kazmierczak K.M."/>
            <person name="Andrzejewski T.M."/>
            <person name="Davidsen T.M."/>
            <person name="Wayne K.J."/>
            <person name="Tettelin H."/>
            <person name="Glass J.I."/>
            <person name="Rusch D."/>
            <person name="Podicherti R."/>
            <person name="Tsui H.-C.T."/>
            <person name="Winkler M.E."/>
        </authorList>
    </citation>
    <scope>NUCLEOTIDE SEQUENCE [LARGE SCALE GENOMIC DNA]</scope>
    <source>
        <strain evidence="1 2">YBY</strain>
    </source>
</reference>
<dbReference type="EMBL" id="QEXO01000004">
    <property type="protein sequence ID" value="PWE13433.1"/>
    <property type="molecule type" value="Genomic_DNA"/>
</dbReference>
<evidence type="ECO:0000313" key="1">
    <source>
        <dbReference type="EMBL" id="PWE13433.1"/>
    </source>
</evidence>
<comment type="caution">
    <text evidence="1">The sequence shown here is derived from an EMBL/GenBank/DDBJ whole genome shotgun (WGS) entry which is preliminary data.</text>
</comment>
<dbReference type="InterPro" id="IPR036388">
    <property type="entry name" value="WH-like_DNA-bd_sf"/>
</dbReference>
<reference evidence="1 2" key="1">
    <citation type="submission" date="2018-05" db="EMBL/GenBank/DDBJ databases">
        <title>Genome Sequence of an Efficient Indole-Degrading Bacterium, Alcaligenes sp.YBY.</title>
        <authorList>
            <person name="Yang B."/>
        </authorList>
    </citation>
    <scope>NUCLEOTIDE SEQUENCE [LARGE SCALE GENOMIC DNA]</scope>
    <source>
        <strain evidence="1 2">YBY</strain>
    </source>
</reference>
<dbReference type="Gene3D" id="1.10.10.10">
    <property type="entry name" value="Winged helix-like DNA-binding domain superfamily/Winged helix DNA-binding domain"/>
    <property type="match status" value="1"/>
</dbReference>
<protein>
    <submittedName>
        <fullName evidence="1">Uncharacterized protein</fullName>
    </submittedName>
</protein>
<dbReference type="AlphaFoldDB" id="A0A2U2BHD9"/>
<dbReference type="Proteomes" id="UP000245216">
    <property type="component" value="Unassembled WGS sequence"/>
</dbReference>